<dbReference type="Pfam" id="PF16861">
    <property type="entry name" value="Carbam_trans_C"/>
    <property type="match status" value="1"/>
</dbReference>
<evidence type="ECO:0000313" key="5">
    <source>
        <dbReference type="Proteomes" id="UP001499978"/>
    </source>
</evidence>
<dbReference type="SUPFAM" id="SSF53067">
    <property type="entry name" value="Actin-like ATPase domain"/>
    <property type="match status" value="1"/>
</dbReference>
<reference evidence="4 5" key="1">
    <citation type="journal article" date="2019" name="Int. J. Syst. Evol. Microbiol.">
        <title>The Global Catalogue of Microorganisms (GCM) 10K type strain sequencing project: providing services to taxonomists for standard genome sequencing and annotation.</title>
        <authorList>
            <consortium name="The Broad Institute Genomics Platform"/>
            <consortium name="The Broad Institute Genome Sequencing Center for Infectious Disease"/>
            <person name="Wu L."/>
            <person name="Ma J."/>
        </authorList>
    </citation>
    <scope>NUCLEOTIDE SEQUENCE [LARGE SCALE GENOMIC DNA]</scope>
    <source>
        <strain evidence="4 5">JCM 3367</strain>
    </source>
</reference>
<dbReference type="EMBL" id="BAAARY010000005">
    <property type="protein sequence ID" value="GAA2518408.1"/>
    <property type="molecule type" value="Genomic_DNA"/>
</dbReference>
<dbReference type="InterPro" id="IPR031730">
    <property type="entry name" value="Carbam_trans_C"/>
</dbReference>
<feature type="domain" description="Carbamoyltransferase" evidence="2">
    <location>
        <begin position="119"/>
        <end position="326"/>
    </location>
</feature>
<dbReference type="Pfam" id="PF02543">
    <property type="entry name" value="Carbam_trans_N"/>
    <property type="match status" value="2"/>
</dbReference>
<dbReference type="SUPFAM" id="SSF55821">
    <property type="entry name" value="YrdC/RibB"/>
    <property type="match status" value="1"/>
</dbReference>
<dbReference type="InterPro" id="IPR051338">
    <property type="entry name" value="NodU/CmcH_Carbamoyltrnsfr"/>
</dbReference>
<dbReference type="PANTHER" id="PTHR34847">
    <property type="entry name" value="NODULATION PROTEIN U"/>
    <property type="match status" value="1"/>
</dbReference>
<sequence length="563" mass="60408">MKVLGINAIFHDPAAALVVDGRIVAAAEEERFSRRKHGKRPVPFSAWELPERAAAWCLTHGGVAASDLDAVAYSFDPRICEPSEAVGLADPWDWLRQQYAARTPQFLAAALPGLDPGIVQFVPHHIAHAASAGLAVPHNASADRAVLVLDGRGEVASHLAGVYRGGELTQLAQQRLPHSLGLLYEDLTERLGFLRSSDEYKVMALASYGRPRHLGLLRELIQVTDEGGFKVQPIHWDTLAKQVEGAEFTEDHADLASSVQTRIEEVILQLARWTHDASGGARTLTLAGGVALNCVANARLAAESPYERIWVQPAAGDAGTALGAALHASAAAGTATDAMTGADLGRGYSDEEIEAELRRAGLPYYKPPSIALEAARVLADGGIVAWFQGRAEYGPRALGHRSLLAHPGDRNMTRRLNEVKGREQFRPVAPMVLAERAPEIFEGQLPSPYMLFVHRVRPGWVDRIPAVTHVDGTARVQTVAAESEPLVAEMLSEFDRLTGLPVVVNTSLNTAGRPIVDTPREAMELLGSAPVALLAMGPFAVRRDNAYRTGPSDPGATAPADEG</sequence>
<dbReference type="Gene3D" id="3.30.420.40">
    <property type="match status" value="2"/>
</dbReference>
<comment type="caution">
    <text evidence="4">The sequence shown here is derived from an EMBL/GenBank/DDBJ whole genome shotgun (WGS) entry which is preliminary data.</text>
</comment>
<feature type="domain" description="Carbamoyltransferase C-terminal" evidence="3">
    <location>
        <begin position="375"/>
        <end position="543"/>
    </location>
</feature>
<dbReference type="CDD" id="cd24098">
    <property type="entry name" value="ASKHA_NBD_TobZ_N"/>
    <property type="match status" value="1"/>
</dbReference>
<accession>A0ABN3NBM6</accession>
<dbReference type="InterPro" id="IPR003696">
    <property type="entry name" value="Carbtransf_dom"/>
</dbReference>
<evidence type="ECO:0000313" key="4">
    <source>
        <dbReference type="EMBL" id="GAA2518408.1"/>
    </source>
</evidence>
<evidence type="ECO:0000259" key="2">
    <source>
        <dbReference type="Pfam" id="PF02543"/>
    </source>
</evidence>
<dbReference type="PANTHER" id="PTHR34847:SF1">
    <property type="entry name" value="NODULATION PROTEIN U"/>
    <property type="match status" value="1"/>
</dbReference>
<evidence type="ECO:0000256" key="1">
    <source>
        <dbReference type="ARBA" id="ARBA00006129"/>
    </source>
</evidence>
<dbReference type="InterPro" id="IPR043129">
    <property type="entry name" value="ATPase_NBD"/>
</dbReference>
<gene>
    <name evidence="4" type="ORF">GCM10010201_14130</name>
</gene>
<organism evidence="4 5">
    <name type="scientific">Pilimelia columellifera subsp. columellifera</name>
    <dbReference type="NCBI Taxonomy" id="706583"/>
    <lineage>
        <taxon>Bacteria</taxon>
        <taxon>Bacillati</taxon>
        <taxon>Actinomycetota</taxon>
        <taxon>Actinomycetes</taxon>
        <taxon>Micromonosporales</taxon>
        <taxon>Micromonosporaceae</taxon>
        <taxon>Pilimelia</taxon>
    </lineage>
</organism>
<name>A0ABN3NBM6_9ACTN</name>
<comment type="similarity">
    <text evidence="1">Belongs to the NodU/CmcH family.</text>
</comment>
<keyword evidence="5" id="KW-1185">Reference proteome</keyword>
<proteinExistence type="inferred from homology"/>
<dbReference type="Gene3D" id="3.90.870.20">
    <property type="entry name" value="Carbamoyltransferase, C-terminal domain"/>
    <property type="match status" value="1"/>
</dbReference>
<protein>
    <submittedName>
        <fullName evidence="4">Carbamoyltransferase C-terminal domain-containing protein</fullName>
    </submittedName>
</protein>
<evidence type="ECO:0000259" key="3">
    <source>
        <dbReference type="Pfam" id="PF16861"/>
    </source>
</evidence>
<dbReference type="InterPro" id="IPR017945">
    <property type="entry name" value="DHBP_synth_RibB-like_a/b_dom"/>
</dbReference>
<dbReference type="InterPro" id="IPR038152">
    <property type="entry name" value="Carbam_trans_C_sf"/>
</dbReference>
<feature type="domain" description="Carbamoyltransferase" evidence="2">
    <location>
        <begin position="2"/>
        <end position="72"/>
    </location>
</feature>
<dbReference type="Proteomes" id="UP001499978">
    <property type="component" value="Unassembled WGS sequence"/>
</dbReference>
<dbReference type="RefSeq" id="WP_344170113.1">
    <property type="nucleotide sequence ID" value="NZ_BAAARY010000005.1"/>
</dbReference>